<gene>
    <name evidence="7" type="ORF">FGKAn22_23810</name>
</gene>
<dbReference type="Gene3D" id="1.10.10.60">
    <property type="entry name" value="Homeodomain-like"/>
    <property type="match status" value="1"/>
</dbReference>
<organism evidence="7 8">
    <name type="scientific">Ferrigenium kumadai</name>
    <dbReference type="NCBI Taxonomy" id="1682490"/>
    <lineage>
        <taxon>Bacteria</taxon>
        <taxon>Pseudomonadati</taxon>
        <taxon>Pseudomonadota</taxon>
        <taxon>Betaproteobacteria</taxon>
        <taxon>Nitrosomonadales</taxon>
        <taxon>Gallionellaceae</taxon>
        <taxon>Ferrigenium</taxon>
    </lineage>
</organism>
<dbReference type="Proteomes" id="UP001319121">
    <property type="component" value="Chromosome"/>
</dbReference>
<evidence type="ECO:0000313" key="7">
    <source>
        <dbReference type="EMBL" id="BBJ00689.1"/>
    </source>
</evidence>
<protein>
    <submittedName>
        <fullName evidence="7">TetR family transcriptional regulator</fullName>
    </submittedName>
</protein>
<dbReference type="SUPFAM" id="SSF46689">
    <property type="entry name" value="Homeodomain-like"/>
    <property type="match status" value="1"/>
</dbReference>
<keyword evidence="2" id="KW-0805">Transcription regulation</keyword>
<dbReference type="GO" id="GO:0000976">
    <property type="term" value="F:transcription cis-regulatory region binding"/>
    <property type="evidence" value="ECO:0007669"/>
    <property type="project" value="TreeGrafter"/>
</dbReference>
<keyword evidence="1" id="KW-0678">Repressor</keyword>
<dbReference type="InterPro" id="IPR001647">
    <property type="entry name" value="HTH_TetR"/>
</dbReference>
<sequence>MTRGAASEQTRERLLSAAREVFSEFGFQGATVREICRRAEANVAAVNYHFGSKDGLLAEALHFESLRMLQESNAKVDASPEVRLGLFIRDFMHMLLDEKNPSSQCRIMARELADPTPALDKIVREAIAPLHDFLAKLVREIVGGKVSEAELHRCVHSILGQCSYYRQSHPVLRRLHPDLSYDGKEIDDIARHIADFSLNGLKYLGRQA</sequence>
<dbReference type="PROSITE" id="PS01081">
    <property type="entry name" value="HTH_TETR_1"/>
    <property type="match status" value="1"/>
</dbReference>
<dbReference type="GO" id="GO:0003700">
    <property type="term" value="F:DNA-binding transcription factor activity"/>
    <property type="evidence" value="ECO:0007669"/>
    <property type="project" value="TreeGrafter"/>
</dbReference>
<proteinExistence type="predicted"/>
<evidence type="ECO:0000256" key="1">
    <source>
        <dbReference type="ARBA" id="ARBA00022491"/>
    </source>
</evidence>
<dbReference type="KEGG" id="fku:FGKAn22_23810"/>
<dbReference type="AlphaFoldDB" id="A0AAN1T131"/>
<evidence type="ECO:0000256" key="4">
    <source>
        <dbReference type="ARBA" id="ARBA00023163"/>
    </source>
</evidence>
<name>A0AAN1T131_9PROT</name>
<keyword evidence="8" id="KW-1185">Reference proteome</keyword>
<keyword evidence="4" id="KW-0804">Transcription</keyword>
<dbReference type="InterPro" id="IPR023772">
    <property type="entry name" value="DNA-bd_HTH_TetR-type_CS"/>
</dbReference>
<dbReference type="EMBL" id="AP019536">
    <property type="protein sequence ID" value="BBJ00689.1"/>
    <property type="molecule type" value="Genomic_DNA"/>
</dbReference>
<dbReference type="Pfam" id="PF00440">
    <property type="entry name" value="TetR_N"/>
    <property type="match status" value="1"/>
</dbReference>
<keyword evidence="3 5" id="KW-0238">DNA-binding</keyword>
<evidence type="ECO:0000256" key="3">
    <source>
        <dbReference type="ARBA" id="ARBA00023125"/>
    </source>
</evidence>
<dbReference type="PROSITE" id="PS50977">
    <property type="entry name" value="HTH_TETR_2"/>
    <property type="match status" value="1"/>
</dbReference>
<dbReference type="SUPFAM" id="SSF48498">
    <property type="entry name" value="Tetracyclin repressor-like, C-terminal domain"/>
    <property type="match status" value="1"/>
</dbReference>
<dbReference type="InterPro" id="IPR009057">
    <property type="entry name" value="Homeodomain-like_sf"/>
</dbReference>
<evidence type="ECO:0000259" key="6">
    <source>
        <dbReference type="PROSITE" id="PS50977"/>
    </source>
</evidence>
<dbReference type="PRINTS" id="PR00455">
    <property type="entry name" value="HTHTETR"/>
</dbReference>
<dbReference type="PANTHER" id="PTHR30055:SF226">
    <property type="entry name" value="HTH-TYPE TRANSCRIPTIONAL REGULATOR PKSA"/>
    <property type="match status" value="1"/>
</dbReference>
<dbReference type="RefSeq" id="WP_212785912.1">
    <property type="nucleotide sequence ID" value="NZ_AP019536.1"/>
</dbReference>
<dbReference type="InterPro" id="IPR015292">
    <property type="entry name" value="Tscrpt_reg_YbiH_C"/>
</dbReference>
<evidence type="ECO:0000313" key="8">
    <source>
        <dbReference type="Proteomes" id="UP001319121"/>
    </source>
</evidence>
<dbReference type="InterPro" id="IPR050109">
    <property type="entry name" value="HTH-type_TetR-like_transc_reg"/>
</dbReference>
<dbReference type="Gene3D" id="1.10.357.10">
    <property type="entry name" value="Tetracycline Repressor, domain 2"/>
    <property type="match status" value="1"/>
</dbReference>
<dbReference type="InterPro" id="IPR036271">
    <property type="entry name" value="Tet_transcr_reg_TetR-rel_C_sf"/>
</dbReference>
<evidence type="ECO:0000256" key="2">
    <source>
        <dbReference type="ARBA" id="ARBA00023015"/>
    </source>
</evidence>
<accession>A0AAN1T131</accession>
<evidence type="ECO:0000256" key="5">
    <source>
        <dbReference type="PROSITE-ProRule" id="PRU00335"/>
    </source>
</evidence>
<feature type="DNA-binding region" description="H-T-H motif" evidence="5">
    <location>
        <begin position="31"/>
        <end position="50"/>
    </location>
</feature>
<dbReference type="Pfam" id="PF09209">
    <property type="entry name" value="CecR_C"/>
    <property type="match status" value="1"/>
</dbReference>
<dbReference type="PANTHER" id="PTHR30055">
    <property type="entry name" value="HTH-TYPE TRANSCRIPTIONAL REGULATOR RUTR"/>
    <property type="match status" value="1"/>
</dbReference>
<reference evidence="7 8" key="1">
    <citation type="submission" date="2019-03" db="EMBL/GenBank/DDBJ databases">
        <title>Complete genome sequence of Ferrigenium kumadai strain An22, a microaerophilic iron-oxidizing bacterium isolated from a paddy field soil.</title>
        <authorList>
            <person name="Watanabe T."/>
            <person name="Asakawa S."/>
        </authorList>
    </citation>
    <scope>NUCLEOTIDE SEQUENCE [LARGE SCALE GENOMIC DNA]</scope>
    <source>
        <strain evidence="7 8">An22</strain>
    </source>
</reference>
<feature type="domain" description="HTH tetR-type" evidence="6">
    <location>
        <begin position="8"/>
        <end position="68"/>
    </location>
</feature>